<feature type="binding site" evidence="8">
    <location>
        <position position="91"/>
    </location>
    <ligand>
        <name>a divalent metal cation</name>
        <dbReference type="ChEBI" id="CHEBI:60240"/>
        <label>1</label>
    </ligand>
</feature>
<protein>
    <recommendedName>
        <fullName evidence="8 9">Methionine aminopeptidase</fullName>
        <shortName evidence="8">MAP</shortName>
        <shortName evidence="8">MetAP</shortName>
        <ecNumber evidence="8 9">3.4.11.18</ecNumber>
    </recommendedName>
    <alternativeName>
        <fullName evidence="8">Peptidase M</fullName>
    </alternativeName>
</protein>
<feature type="binding site" evidence="8">
    <location>
        <position position="164"/>
    </location>
    <ligand>
        <name>a divalent metal cation</name>
        <dbReference type="ChEBI" id="CHEBI:60240"/>
        <label>2</label>
        <note>catalytic</note>
    </ligand>
</feature>
<dbReference type="GO" id="GO:0046872">
    <property type="term" value="F:metal ion binding"/>
    <property type="evidence" value="ECO:0007669"/>
    <property type="project" value="UniProtKB-UniRule"/>
</dbReference>
<keyword evidence="6 8" id="KW-0479">Metal-binding</keyword>
<dbReference type="GO" id="GO:0004239">
    <property type="term" value="F:initiator methionyl aminopeptidase activity"/>
    <property type="evidence" value="ECO:0007669"/>
    <property type="project" value="UniProtKB-UniRule"/>
</dbReference>
<keyword evidence="13" id="KW-1185">Reference proteome</keyword>
<dbReference type="PROSITE" id="PS01202">
    <property type="entry name" value="MAP_2"/>
    <property type="match status" value="1"/>
</dbReference>
<sequence>MEKFKKAGKIASKVRKKAIKAVKGEMKILDLAEFIENEIEKMGAKPAFPCNISVNEITAHYSPPCNDDRKILPGDLVKIDIGVHVDGFIGDTATTVLVEGYEDLKNYNDELAEKNKKMIEAAESALENAINTIRDGVEIGKIGEVIENTINKFGFKPISNLTGHSIDRWVLHSGLSIPNVKGQNSHKLREGDVVAIEPFATDGVGYVVDKPETYIFRFLRDRPVRDPYALRVLRHVKKEYRTLPFAERWLEKKLGSKGLKHALKVLIRPRIIYPYHVLKEKSDSWVSQAEHTVLVEKDACVVLTE</sequence>
<evidence type="ECO:0000256" key="8">
    <source>
        <dbReference type="HAMAP-Rule" id="MF_01975"/>
    </source>
</evidence>
<dbReference type="PRINTS" id="PR00599">
    <property type="entry name" value="MAPEPTIDASE"/>
</dbReference>
<dbReference type="Proteomes" id="UP000002315">
    <property type="component" value="Chromosome"/>
</dbReference>
<organism evidence="12 13">
    <name type="scientific">Methanothermus fervidus (strain ATCC 43054 / DSM 2088 / JCM 10308 / V24 S)</name>
    <dbReference type="NCBI Taxonomy" id="523846"/>
    <lineage>
        <taxon>Archaea</taxon>
        <taxon>Methanobacteriati</taxon>
        <taxon>Methanobacteriota</taxon>
        <taxon>Methanomada group</taxon>
        <taxon>Methanobacteria</taxon>
        <taxon>Methanobacteriales</taxon>
        <taxon>Methanothermaceae</taxon>
        <taxon>Methanothermus</taxon>
    </lineage>
</organism>
<evidence type="ECO:0000313" key="12">
    <source>
        <dbReference type="EMBL" id="ADP77858.1"/>
    </source>
</evidence>
<accession>E3GW93</accession>
<dbReference type="SUPFAM" id="SSF55920">
    <property type="entry name" value="Creatinase/aminopeptidase"/>
    <property type="match status" value="1"/>
</dbReference>
<evidence type="ECO:0000256" key="9">
    <source>
        <dbReference type="RuleBase" id="RU003653"/>
    </source>
</evidence>
<feature type="coiled-coil region" evidence="10">
    <location>
        <begin position="97"/>
        <end position="132"/>
    </location>
</feature>
<dbReference type="InterPro" id="IPR028595">
    <property type="entry name" value="MetAP_archaeal"/>
</dbReference>
<dbReference type="HAMAP" id="MF_01975">
    <property type="entry name" value="MetAP_2_arc"/>
    <property type="match status" value="1"/>
</dbReference>
<dbReference type="InterPro" id="IPR000994">
    <property type="entry name" value="Pept_M24"/>
</dbReference>
<keyword evidence="10" id="KW-0175">Coiled coil</keyword>
<feature type="binding site" evidence="8">
    <location>
        <position position="290"/>
    </location>
    <ligand>
        <name>a divalent metal cation</name>
        <dbReference type="ChEBI" id="CHEBI:60240"/>
        <label>2</label>
        <note>catalytic</note>
    </ligand>
</feature>
<comment type="cofactor">
    <cofactor evidence="3">
        <name>Fe(2+)</name>
        <dbReference type="ChEBI" id="CHEBI:29033"/>
    </cofactor>
</comment>
<dbReference type="KEGG" id="mfv:Mfer_1063"/>
<dbReference type="InterPro" id="IPR036388">
    <property type="entry name" value="WH-like_DNA-bd_sf"/>
</dbReference>
<evidence type="ECO:0000256" key="3">
    <source>
        <dbReference type="ARBA" id="ARBA00001954"/>
    </source>
</evidence>
<dbReference type="InterPro" id="IPR050247">
    <property type="entry name" value="Met_Aminopeptidase_Type2"/>
</dbReference>
<feature type="binding site" evidence="8">
    <location>
        <position position="172"/>
    </location>
    <ligand>
        <name>substrate</name>
    </ligand>
</feature>
<dbReference type="GO" id="GO:0006508">
    <property type="term" value="P:proteolysis"/>
    <property type="evidence" value="ECO:0007669"/>
    <property type="project" value="UniProtKB-KW"/>
</dbReference>
<feature type="binding site" evidence="8">
    <location>
        <position position="60"/>
    </location>
    <ligand>
        <name>substrate</name>
    </ligand>
</feature>
<feature type="binding site" evidence="8">
    <location>
        <position position="290"/>
    </location>
    <ligand>
        <name>a divalent metal cation</name>
        <dbReference type="ChEBI" id="CHEBI:60240"/>
        <label>1</label>
    </ligand>
</feature>
<comment type="catalytic activity">
    <reaction evidence="1 8 9">
        <text>Release of N-terminal amino acids, preferentially methionine, from peptides and arylamides.</text>
        <dbReference type="EC" id="3.4.11.18"/>
    </reaction>
</comment>
<evidence type="ECO:0000256" key="4">
    <source>
        <dbReference type="ARBA" id="ARBA00022438"/>
    </source>
</evidence>
<comment type="similarity">
    <text evidence="8">Belongs to the peptidase M24A family. Methionine aminopeptidase archaeal type 2 subfamily.</text>
</comment>
<keyword evidence="5 8" id="KW-0645">Protease</keyword>
<dbReference type="Pfam" id="PF00557">
    <property type="entry name" value="Peptidase_M24"/>
    <property type="match status" value="1"/>
</dbReference>
<evidence type="ECO:0000259" key="11">
    <source>
        <dbReference type="Pfam" id="PF00557"/>
    </source>
</evidence>
<dbReference type="PANTHER" id="PTHR45777">
    <property type="entry name" value="METHIONINE AMINOPEPTIDASE 2"/>
    <property type="match status" value="1"/>
</dbReference>
<evidence type="ECO:0000256" key="6">
    <source>
        <dbReference type="ARBA" id="ARBA00022723"/>
    </source>
</evidence>
<dbReference type="MEROPS" id="M24.035"/>
<dbReference type="InterPro" id="IPR018349">
    <property type="entry name" value="Pept_M24A_MAP2_BS"/>
</dbReference>
<comment type="cofactor">
    <cofactor evidence="8">
        <name>Co(2+)</name>
        <dbReference type="ChEBI" id="CHEBI:48828"/>
    </cofactor>
    <cofactor evidence="8">
        <name>Zn(2+)</name>
        <dbReference type="ChEBI" id="CHEBI:29105"/>
    </cofactor>
    <cofactor evidence="8">
        <name>Mn(2+)</name>
        <dbReference type="ChEBI" id="CHEBI:29035"/>
    </cofactor>
    <cofactor evidence="8">
        <name>Fe(2+)</name>
        <dbReference type="ChEBI" id="CHEBI:29033"/>
    </cofactor>
    <text evidence="8">Binds 2 divalent metal cations per subunit. Has a high-affinity and a low affinity metal-binding site. The true nature of the physiological cofactor is under debate. The enzyme is active with cobalt, zinc, manganese or divalent iron ions. Most likely, methionine aminopeptidases function as mononuclear Fe(2+)-metalloproteases under physiological conditions, and the catalytically relevant metal-binding site has been assigned to the histidine-containing high-affinity site.</text>
</comment>
<dbReference type="NCBIfam" id="TIGR00501">
    <property type="entry name" value="met_pdase_II"/>
    <property type="match status" value="1"/>
</dbReference>
<keyword evidence="4 8" id="KW-0031">Aminopeptidase</keyword>
<reference evidence="12 13" key="1">
    <citation type="journal article" date="2010" name="Stand. Genomic Sci.">
        <title>Complete genome sequence of Methanothermus fervidus type strain (V24S).</title>
        <authorList>
            <person name="Anderson I."/>
            <person name="Djao O.D."/>
            <person name="Misra M."/>
            <person name="Chertkov O."/>
            <person name="Nolan M."/>
            <person name="Lucas S."/>
            <person name="Lapidus A."/>
            <person name="Del Rio T.G."/>
            <person name="Tice H."/>
            <person name="Cheng J.F."/>
            <person name="Tapia R."/>
            <person name="Han C."/>
            <person name="Goodwin L."/>
            <person name="Pitluck S."/>
            <person name="Liolios K."/>
            <person name="Ivanova N."/>
            <person name="Mavromatis K."/>
            <person name="Mikhailova N."/>
            <person name="Pati A."/>
            <person name="Brambilla E."/>
            <person name="Chen A."/>
            <person name="Palaniappan K."/>
            <person name="Land M."/>
            <person name="Hauser L."/>
            <person name="Chang Y.J."/>
            <person name="Jeffries C.D."/>
            <person name="Sikorski J."/>
            <person name="Spring S."/>
            <person name="Rohde M."/>
            <person name="Eichinger K."/>
            <person name="Huber H."/>
            <person name="Wirth R."/>
            <person name="Goker M."/>
            <person name="Detter J.C."/>
            <person name="Woyke T."/>
            <person name="Bristow J."/>
            <person name="Eisen J.A."/>
            <person name="Markowitz V."/>
            <person name="Hugenholtz P."/>
            <person name="Klenk H.P."/>
            <person name="Kyrpides N.C."/>
        </authorList>
    </citation>
    <scope>NUCLEOTIDE SEQUENCE [LARGE SCALE GENOMIC DNA]</scope>
    <source>
        <strain evidence="13">ATCC 43054 / DSM 2088 / JCM 10308 / V24 S</strain>
    </source>
</reference>
<feature type="binding site" evidence="8">
    <location>
        <position position="91"/>
    </location>
    <ligand>
        <name>a divalent metal cation</name>
        <dbReference type="ChEBI" id="CHEBI:60240"/>
        <label>2</label>
        <note>catalytic</note>
    </ligand>
</feature>
<dbReference type="Gene3D" id="1.10.10.10">
    <property type="entry name" value="Winged helix-like DNA-binding domain superfamily/Winged helix DNA-binding domain"/>
    <property type="match status" value="1"/>
</dbReference>
<dbReference type="HOGENOM" id="CLU_015857_7_0_2"/>
<dbReference type="InterPro" id="IPR001714">
    <property type="entry name" value="Pept_M24_MAP"/>
</dbReference>
<feature type="domain" description="Peptidase M24" evidence="11">
    <location>
        <begin position="2"/>
        <end position="205"/>
    </location>
</feature>
<evidence type="ECO:0000313" key="13">
    <source>
        <dbReference type="Proteomes" id="UP000002315"/>
    </source>
</evidence>
<dbReference type="PANTHER" id="PTHR45777:SF2">
    <property type="entry name" value="METHIONINE AMINOPEPTIDASE 2"/>
    <property type="match status" value="1"/>
</dbReference>
<comment type="function">
    <text evidence="8 9">Removes the N-terminal methionine from nascent proteins. The N-terminal methionine is often cleaved when the second residue in the primary sequence is small and uncharged (Met-Ala-, Cys, Gly, Pro, Ser, Thr, or Val).</text>
</comment>
<proteinExistence type="inferred from homology"/>
<dbReference type="InterPro" id="IPR002468">
    <property type="entry name" value="Pept_M24A_MAP2"/>
</dbReference>
<feature type="binding site" evidence="8">
    <location>
        <position position="197"/>
    </location>
    <ligand>
        <name>a divalent metal cation</name>
        <dbReference type="ChEBI" id="CHEBI:60240"/>
        <label>2</label>
        <note>catalytic</note>
    </ligand>
</feature>
<gene>
    <name evidence="8" type="primary">map</name>
    <name evidence="12" type="ordered locus">Mfer_1063</name>
</gene>
<dbReference type="GO" id="GO:0070006">
    <property type="term" value="F:metalloaminopeptidase activity"/>
    <property type="evidence" value="ECO:0007669"/>
    <property type="project" value="UniProtKB-UniRule"/>
</dbReference>
<evidence type="ECO:0000256" key="10">
    <source>
        <dbReference type="SAM" id="Coils"/>
    </source>
</evidence>
<evidence type="ECO:0000256" key="2">
    <source>
        <dbReference type="ARBA" id="ARBA00001936"/>
    </source>
</evidence>
<dbReference type="AlphaFoldDB" id="E3GW93"/>
<dbReference type="EC" id="3.4.11.18" evidence="8 9"/>
<keyword evidence="7 8" id="KW-0378">Hydrolase</keyword>
<dbReference type="InterPro" id="IPR036005">
    <property type="entry name" value="Creatinase/aminopeptidase-like"/>
</dbReference>
<dbReference type="CDD" id="cd01088">
    <property type="entry name" value="MetAP2"/>
    <property type="match status" value="1"/>
</dbReference>
<dbReference type="Gene3D" id="3.90.230.10">
    <property type="entry name" value="Creatinase/methionine aminopeptidase superfamily"/>
    <property type="match status" value="1"/>
</dbReference>
<dbReference type="GO" id="GO:0005737">
    <property type="term" value="C:cytoplasm"/>
    <property type="evidence" value="ECO:0007669"/>
    <property type="project" value="TreeGrafter"/>
</dbReference>
<dbReference type="STRING" id="523846.Mfer_1063"/>
<evidence type="ECO:0000256" key="1">
    <source>
        <dbReference type="ARBA" id="ARBA00000294"/>
    </source>
</evidence>
<evidence type="ECO:0000256" key="7">
    <source>
        <dbReference type="ARBA" id="ARBA00022801"/>
    </source>
</evidence>
<dbReference type="EMBL" id="CP002278">
    <property type="protein sequence ID" value="ADP77858.1"/>
    <property type="molecule type" value="Genomic_DNA"/>
</dbReference>
<comment type="cofactor">
    <cofactor evidence="2">
        <name>Mn(2+)</name>
        <dbReference type="ChEBI" id="CHEBI:29035"/>
    </cofactor>
</comment>
<dbReference type="InterPro" id="IPR036390">
    <property type="entry name" value="WH_DNA-bd_sf"/>
</dbReference>
<feature type="binding site" evidence="8">
    <location>
        <position position="80"/>
    </location>
    <ligand>
        <name>a divalent metal cation</name>
        <dbReference type="ChEBI" id="CHEBI:60240"/>
        <label>1</label>
    </ligand>
</feature>
<evidence type="ECO:0000256" key="5">
    <source>
        <dbReference type="ARBA" id="ARBA00022670"/>
    </source>
</evidence>
<name>E3GW93_METFV</name>
<dbReference type="SUPFAM" id="SSF46785">
    <property type="entry name" value="Winged helix' DNA-binding domain"/>
    <property type="match status" value="1"/>
</dbReference>
<comment type="subunit">
    <text evidence="8">Monomer.</text>
</comment>